<dbReference type="EMBL" id="JBHGBT010000002">
    <property type="protein sequence ID" value="MFB4193478.1"/>
    <property type="molecule type" value="Genomic_DNA"/>
</dbReference>
<comment type="caution">
    <text evidence="2">The sequence shown here is derived from an EMBL/GenBank/DDBJ whole genome shotgun (WGS) entry which is preliminary data.</text>
</comment>
<proteinExistence type="predicted"/>
<evidence type="ECO:0000256" key="1">
    <source>
        <dbReference type="SAM" id="MobiDB-lite"/>
    </source>
</evidence>
<organism evidence="2 3">
    <name type="scientific">Streptomyces carpaticus</name>
    <dbReference type="NCBI Taxonomy" id="285558"/>
    <lineage>
        <taxon>Bacteria</taxon>
        <taxon>Bacillati</taxon>
        <taxon>Actinomycetota</taxon>
        <taxon>Actinomycetes</taxon>
        <taxon>Kitasatosporales</taxon>
        <taxon>Streptomycetaceae</taxon>
        <taxon>Streptomyces</taxon>
    </lineage>
</organism>
<reference evidence="2 3" key="1">
    <citation type="submission" date="2024-09" db="EMBL/GenBank/DDBJ databases">
        <title>Draft genome sequence of multifaceted antimicrobials producing Streptomyces sp. strain FH1.</title>
        <authorList>
            <person name="Hassan F."/>
            <person name="Ali H."/>
            <person name="Hassan N."/>
            <person name="Nawaz A."/>
        </authorList>
    </citation>
    <scope>NUCLEOTIDE SEQUENCE [LARGE SCALE GENOMIC DNA]</scope>
    <source>
        <strain evidence="2 3">FH1</strain>
    </source>
</reference>
<feature type="region of interest" description="Disordered" evidence="1">
    <location>
        <begin position="19"/>
        <end position="39"/>
    </location>
</feature>
<name>A0ABV4ZHM0_9ACTN</name>
<dbReference type="RefSeq" id="WP_375061509.1">
    <property type="nucleotide sequence ID" value="NZ_JBHGBT010000002.1"/>
</dbReference>
<keyword evidence="3" id="KW-1185">Reference proteome</keyword>
<evidence type="ECO:0000313" key="2">
    <source>
        <dbReference type="EMBL" id="MFB4193478.1"/>
    </source>
</evidence>
<dbReference type="Proteomes" id="UP001577267">
    <property type="component" value="Unassembled WGS sequence"/>
</dbReference>
<protein>
    <recommendedName>
        <fullName evidence="4">YbaB/EbfC DNA-binding family protein</fullName>
    </recommendedName>
</protein>
<sequence>MSDWDVEWAAAKAAAREETTRTRLNAFEPGAGGGSTDLTVTPAAKEAAAAYLEEELTPAVVGHGVRAVSLSVNAAARLSGWQCGTGLAETARTWQHKVRAVGEWLTAEAEALRGVAGSFGAQEGQFVLDVRRSASALDGPTPPGSEH</sequence>
<accession>A0ABV4ZHM0</accession>
<evidence type="ECO:0000313" key="3">
    <source>
        <dbReference type="Proteomes" id="UP001577267"/>
    </source>
</evidence>
<gene>
    <name evidence="2" type="ORF">ACE11A_03785</name>
</gene>
<evidence type="ECO:0008006" key="4">
    <source>
        <dbReference type="Google" id="ProtNLM"/>
    </source>
</evidence>